<dbReference type="EMBL" id="JBBWWR010000012">
    <property type="protein sequence ID" value="KAK8958465.1"/>
    <property type="molecule type" value="Genomic_DNA"/>
</dbReference>
<sequence>MGPTFQTSAFETDLEHDDREFHSNPPHRSGDDDDERRRVAAGLECLLPALEEISAGIERGCCRWAWWSLSPALHWTFFGVERHGVDSVHEAQLTEKHTEIRRKKYSEPERQRPVVITAQSTTY</sequence>
<feature type="compositionally biased region" description="Polar residues" evidence="1">
    <location>
        <begin position="1"/>
        <end position="10"/>
    </location>
</feature>
<evidence type="ECO:0000313" key="2">
    <source>
        <dbReference type="EMBL" id="KAK8958465.1"/>
    </source>
</evidence>
<dbReference type="Proteomes" id="UP001412067">
    <property type="component" value="Unassembled WGS sequence"/>
</dbReference>
<proteinExistence type="predicted"/>
<keyword evidence="3" id="KW-1185">Reference proteome</keyword>
<feature type="region of interest" description="Disordered" evidence="1">
    <location>
        <begin position="1"/>
        <end position="35"/>
    </location>
</feature>
<gene>
    <name evidence="2" type="ORF">KSP40_PGU012144</name>
</gene>
<comment type="caution">
    <text evidence="2">The sequence shown here is derived from an EMBL/GenBank/DDBJ whole genome shotgun (WGS) entry which is preliminary data.</text>
</comment>
<organism evidence="2 3">
    <name type="scientific">Platanthera guangdongensis</name>
    <dbReference type="NCBI Taxonomy" id="2320717"/>
    <lineage>
        <taxon>Eukaryota</taxon>
        <taxon>Viridiplantae</taxon>
        <taxon>Streptophyta</taxon>
        <taxon>Embryophyta</taxon>
        <taxon>Tracheophyta</taxon>
        <taxon>Spermatophyta</taxon>
        <taxon>Magnoliopsida</taxon>
        <taxon>Liliopsida</taxon>
        <taxon>Asparagales</taxon>
        <taxon>Orchidaceae</taxon>
        <taxon>Orchidoideae</taxon>
        <taxon>Orchideae</taxon>
        <taxon>Orchidinae</taxon>
        <taxon>Platanthera</taxon>
    </lineage>
</organism>
<protein>
    <submittedName>
        <fullName evidence="2">Uncharacterized protein</fullName>
    </submittedName>
</protein>
<reference evidence="2 3" key="1">
    <citation type="journal article" date="2022" name="Nat. Plants">
        <title>Genomes of leafy and leafless Platanthera orchids illuminate the evolution of mycoheterotrophy.</title>
        <authorList>
            <person name="Li M.H."/>
            <person name="Liu K.W."/>
            <person name="Li Z."/>
            <person name="Lu H.C."/>
            <person name="Ye Q.L."/>
            <person name="Zhang D."/>
            <person name="Wang J.Y."/>
            <person name="Li Y.F."/>
            <person name="Zhong Z.M."/>
            <person name="Liu X."/>
            <person name="Yu X."/>
            <person name="Liu D.K."/>
            <person name="Tu X.D."/>
            <person name="Liu B."/>
            <person name="Hao Y."/>
            <person name="Liao X.Y."/>
            <person name="Jiang Y.T."/>
            <person name="Sun W.H."/>
            <person name="Chen J."/>
            <person name="Chen Y.Q."/>
            <person name="Ai Y."/>
            <person name="Zhai J.W."/>
            <person name="Wu S.S."/>
            <person name="Zhou Z."/>
            <person name="Hsiao Y.Y."/>
            <person name="Wu W.L."/>
            <person name="Chen Y.Y."/>
            <person name="Lin Y.F."/>
            <person name="Hsu J.L."/>
            <person name="Li C.Y."/>
            <person name="Wang Z.W."/>
            <person name="Zhao X."/>
            <person name="Zhong W.Y."/>
            <person name="Ma X.K."/>
            <person name="Ma L."/>
            <person name="Huang J."/>
            <person name="Chen G.Z."/>
            <person name="Huang M.Z."/>
            <person name="Huang L."/>
            <person name="Peng D.H."/>
            <person name="Luo Y.B."/>
            <person name="Zou S.Q."/>
            <person name="Chen S.P."/>
            <person name="Lan S."/>
            <person name="Tsai W.C."/>
            <person name="Van de Peer Y."/>
            <person name="Liu Z.J."/>
        </authorList>
    </citation>
    <scope>NUCLEOTIDE SEQUENCE [LARGE SCALE GENOMIC DNA]</scope>
    <source>
        <strain evidence="2">Lor288</strain>
    </source>
</reference>
<evidence type="ECO:0000256" key="1">
    <source>
        <dbReference type="SAM" id="MobiDB-lite"/>
    </source>
</evidence>
<name>A0ABR2M315_9ASPA</name>
<accession>A0ABR2M315</accession>
<evidence type="ECO:0000313" key="3">
    <source>
        <dbReference type="Proteomes" id="UP001412067"/>
    </source>
</evidence>